<protein>
    <recommendedName>
        <fullName evidence="4">DUF742 domain-containing protein</fullName>
    </recommendedName>
</protein>
<gene>
    <name evidence="2" type="ORF">BJ970_007608</name>
</gene>
<organism evidence="2 3">
    <name type="scientific">Saccharopolyspora phatthalungensis</name>
    <dbReference type="NCBI Taxonomy" id="664693"/>
    <lineage>
        <taxon>Bacteria</taxon>
        <taxon>Bacillati</taxon>
        <taxon>Actinomycetota</taxon>
        <taxon>Actinomycetes</taxon>
        <taxon>Pseudonocardiales</taxon>
        <taxon>Pseudonocardiaceae</taxon>
        <taxon>Saccharopolyspora</taxon>
    </lineage>
</organism>
<evidence type="ECO:0000313" key="3">
    <source>
        <dbReference type="Proteomes" id="UP000584374"/>
    </source>
</evidence>
<reference evidence="2 3" key="1">
    <citation type="submission" date="2020-08" db="EMBL/GenBank/DDBJ databases">
        <title>Sequencing the genomes of 1000 actinobacteria strains.</title>
        <authorList>
            <person name="Klenk H.-P."/>
        </authorList>
    </citation>
    <scope>NUCLEOTIDE SEQUENCE [LARGE SCALE GENOMIC DNA]</scope>
    <source>
        <strain evidence="2 3">DSM 45584</strain>
    </source>
</reference>
<feature type="compositionally biased region" description="Basic and acidic residues" evidence="1">
    <location>
        <begin position="50"/>
        <end position="59"/>
    </location>
</feature>
<name>A0A840QID0_9PSEU</name>
<dbReference type="Proteomes" id="UP000584374">
    <property type="component" value="Unassembled WGS sequence"/>
</dbReference>
<evidence type="ECO:0000313" key="2">
    <source>
        <dbReference type="EMBL" id="MBB5160007.1"/>
    </source>
</evidence>
<feature type="region of interest" description="Disordered" evidence="1">
    <location>
        <begin position="28"/>
        <end position="96"/>
    </location>
</feature>
<dbReference type="AlphaFoldDB" id="A0A840QID0"/>
<accession>A0A840QID0</accession>
<sequence length="206" mass="22589">MSSHRRDSRAEFHPLSFGGWRDYQEWADNEFRPRPAPPSSDETAEEPDEEARLTDDRAADPTQEAEDPAEPGQPGDTDSADGENDAAEPDSVELLRPYVRTGGRARPEYELLVETLLSSAQLPEAPDRPHSPMNVDLQRIHALCAAPQSVAEISAHLGVPLTVARILISDAINAGLVVVHEGRLTRGSQPSLELLRQVHEGLRKLA</sequence>
<proteinExistence type="predicted"/>
<keyword evidence="3" id="KW-1185">Reference proteome</keyword>
<dbReference type="RefSeq" id="WP_184733140.1">
    <property type="nucleotide sequence ID" value="NZ_JACHIW010000004.1"/>
</dbReference>
<dbReference type="PANTHER" id="PTHR36221:SF1">
    <property type="entry name" value="DUF742 DOMAIN-CONTAINING PROTEIN"/>
    <property type="match status" value="1"/>
</dbReference>
<dbReference type="Pfam" id="PF05331">
    <property type="entry name" value="DUF742"/>
    <property type="match status" value="1"/>
</dbReference>
<dbReference type="InterPro" id="IPR007995">
    <property type="entry name" value="DUF742"/>
</dbReference>
<feature type="compositionally biased region" description="Acidic residues" evidence="1">
    <location>
        <begin position="78"/>
        <end position="91"/>
    </location>
</feature>
<evidence type="ECO:0000256" key="1">
    <source>
        <dbReference type="SAM" id="MobiDB-lite"/>
    </source>
</evidence>
<comment type="caution">
    <text evidence="2">The sequence shown here is derived from an EMBL/GenBank/DDBJ whole genome shotgun (WGS) entry which is preliminary data.</text>
</comment>
<dbReference type="EMBL" id="JACHIW010000004">
    <property type="protein sequence ID" value="MBB5160007.1"/>
    <property type="molecule type" value="Genomic_DNA"/>
</dbReference>
<evidence type="ECO:0008006" key="4">
    <source>
        <dbReference type="Google" id="ProtNLM"/>
    </source>
</evidence>
<dbReference type="PANTHER" id="PTHR36221">
    <property type="entry name" value="DUF742 DOMAIN-CONTAINING PROTEIN"/>
    <property type="match status" value="1"/>
</dbReference>